<evidence type="ECO:0000313" key="2">
    <source>
        <dbReference type="Proteomes" id="UP001241377"/>
    </source>
</evidence>
<dbReference type="Proteomes" id="UP001241377">
    <property type="component" value="Unassembled WGS sequence"/>
</dbReference>
<evidence type="ECO:0000313" key="1">
    <source>
        <dbReference type="EMBL" id="KAJ9100114.1"/>
    </source>
</evidence>
<dbReference type="EMBL" id="JASBWR010000066">
    <property type="protein sequence ID" value="KAJ9100114.1"/>
    <property type="molecule type" value="Genomic_DNA"/>
</dbReference>
<sequence>MEVDKASSMPDDESSLFQPNGLLAGLLVREDAIGNDTAMFTDSESLTAAQELESFSGNGLLDGTLEDSETLRTLGSNRHIERTPNSHYYNASSDANNTANTPGTQARPGASPEVEFATTEGLRNKNTNSRQIASPRDVGHQNPLPLEIQSNGLLASFEDFPTVNAATVIQTSAAVVVSANSSRTRVVEKEVSDQTSLLDQLLKETESVRYTSSKQGRGKAGATVQSRYISATYLERSATRTSGVGTDVSSADTLSSDSIYPRSDLATLTEEAETLRPLEAVDRNGRKVVFKRKARKVLDGRGPRPESTTGTGKGLKLLETSYHDLLKEIEEAESAQAALALQKQYEDEDRALKSFAIAKTKVRDSKPEKKEPTKQVMWVDKYRPTKFTDLLGEEEWDKCVFKRVNPLQTKKRARETEELGAGGYNDVLGRPKERVLLMSGPPGLGKTTLAHVVAKQAGYDVFEINASDDRNAGTVSQRIKNALDAGSGLRAKGKPTCVIIDEIDGSAGGDMDVPARKNSRKPPHILKRPIICICNDLYAPVLRPLRPFARIVRFKKAQPSLIVNRLRQICEKERVKADTRGLTRLAEMTNSDVRSCLNTLQVGDFMKSRSLEITEKTLRQSSIGMKDSGASLNAVWHNLFVPVSTKGKRKQNGVGNDSYVNRLAFEVQSCGDQDKVVQAQEFELMTYTSYAIVPWYSHFASPANVERPTDFPKADYESYVKASTNKDVGTALLKSIPPNLRALYNSSSALTELVPLLMRIISPNLKPVNANLVRADDKVLLGHLVDLMLALNLSFYRDKTEDGQPMFRLDPPIDVFIHYDGKRAADIAQSRFAVRQLVAQAMEAEAIRRKGGSAAEEAGKKDIHSMFKKQAESDSPNLADKPPVDFFGRLVAKKAKLNDNEVLLQGLSASEERNRRRRQQELKKSSFMNRSTALPVMTVTKRRVKAESAEGTATEPGGADITHTVRIKCAAKECPEVDLCPGCFSKGEEKDAHKAWHDYKIVETHSKPIFTEDWGADEELLLITGLQQYGLGNWQDVAEHVGTRYKEECEKHYLDTYINDRMSGKPFMPRMKAKIDITQEEFQARKRARIEKMRQPAPIPLTAIEQTKASAPTNHEVAGFMPGRLEFEHEVENDAEMVIKDMEFGLVFAYGGDEIPEAPTKGDKPMVVSDKPVVSSKALPSSAKKPEKKEADKTKPATEDVEMADASGDITKDTATETRENEKVKQEAEESEGEQDTAIQPGMHLEDDEDLELKLAALEIYYEKLQHRAEVKDFIFDRALMDYKRMQKAEKNKSKEEKDLIQRYKVFAKAQTAEDYEVLLNGLHYEQMLRKRIAELQDYRRLGILTASDASRYEKMRVERISGYRTAVSSMPREPSTLAEQTLKRSQGGLAEEEESKVNDRRTSTFTFRDIPRYAPLQLSQADALPLLTPEEQALCSSIKILPRPYLVIKDTFIRENARRGGMMKRKDAR</sequence>
<accession>A0ACC2VLU7</accession>
<organism evidence="1 2">
    <name type="scientific">Naganishia cerealis</name>
    <dbReference type="NCBI Taxonomy" id="610337"/>
    <lineage>
        <taxon>Eukaryota</taxon>
        <taxon>Fungi</taxon>
        <taxon>Dikarya</taxon>
        <taxon>Basidiomycota</taxon>
        <taxon>Agaricomycotina</taxon>
        <taxon>Tremellomycetes</taxon>
        <taxon>Filobasidiales</taxon>
        <taxon>Filobasidiaceae</taxon>
        <taxon>Naganishia</taxon>
    </lineage>
</organism>
<name>A0ACC2VLU7_9TREE</name>
<proteinExistence type="predicted"/>
<comment type="caution">
    <text evidence="1">The sequence shown here is derived from an EMBL/GenBank/DDBJ whole genome shotgun (WGS) entry which is preliminary data.</text>
</comment>
<gene>
    <name evidence="1" type="ORF">QFC19_005794</name>
</gene>
<protein>
    <submittedName>
        <fullName evidence="1">Uncharacterized protein</fullName>
    </submittedName>
</protein>
<reference evidence="1" key="1">
    <citation type="submission" date="2023-04" db="EMBL/GenBank/DDBJ databases">
        <title>Draft Genome sequencing of Naganishia species isolated from polar environments using Oxford Nanopore Technology.</title>
        <authorList>
            <person name="Leo P."/>
            <person name="Venkateswaran K."/>
        </authorList>
    </citation>
    <scope>NUCLEOTIDE SEQUENCE</scope>
    <source>
        <strain evidence="1">MNA-CCFEE 5261</strain>
    </source>
</reference>
<keyword evidence="2" id="KW-1185">Reference proteome</keyword>